<evidence type="ECO:0000256" key="1">
    <source>
        <dbReference type="ARBA" id="ARBA00004651"/>
    </source>
</evidence>
<dbReference type="GO" id="GO:0022857">
    <property type="term" value="F:transmembrane transporter activity"/>
    <property type="evidence" value="ECO:0007669"/>
    <property type="project" value="InterPro"/>
</dbReference>
<dbReference type="InterPro" id="IPR050367">
    <property type="entry name" value="APC_superfamily"/>
</dbReference>
<evidence type="ECO:0000256" key="2">
    <source>
        <dbReference type="ARBA" id="ARBA00022475"/>
    </source>
</evidence>
<dbReference type="Pfam" id="PF13520">
    <property type="entry name" value="AA_permease_2"/>
    <property type="match status" value="1"/>
</dbReference>
<dbReference type="PANTHER" id="PTHR42770">
    <property type="entry name" value="AMINO ACID TRANSPORTER-RELATED"/>
    <property type="match status" value="1"/>
</dbReference>
<sequence>MDHSTESQTDRKELKKTMSPAEVWALAVGAIIGWGCFVLPGTRFLPDAGPLGTCLAFLIGGGLLCTVALCYSILIKVYPVAGGSFTYAYVGFGTRAGFICGWALVLGYLCVIAANGTALALLSRFVLPGVFDVGYLYTVAGWDVYAGELAMMSAFFIFFGYMNFRGMDMASSLQLILAFALAGGVLVLILGSVATETSHVDNLFPLFAEGRSPVACVLSILAITPWLFVGFDTIPQTAEEFDFPPEKSRRLMINSIVCGALLYALVLIAVAIIIPYTDLLGQNHSWTTGAVANMAFGRFGGVILAIPVMAGIFTGMNGFFMATTRLLFSMGRGKFLHPWFVKVHPKHGTPTNAVLFTLGLTLIAPWFGRSALNWIVDMSAMGTALAYLFTCMTAYKYVANFPDIPEARWGKPVAIIGGLTSISCFAMLALPGSPAAIGIESWFILLVWVALGAAFYFNRASELNAIPHEQMQYLLLGTKDRPLLFEAAQSTSAGMNK</sequence>
<name>E5YAF4_BILW3</name>
<feature type="transmembrane region" description="Helical" evidence="6">
    <location>
        <begin position="349"/>
        <end position="368"/>
    </location>
</feature>
<evidence type="ECO:0000256" key="4">
    <source>
        <dbReference type="ARBA" id="ARBA00022989"/>
    </source>
</evidence>
<keyword evidence="3 6" id="KW-0812">Transmembrane</keyword>
<keyword evidence="2" id="KW-1003">Cell membrane</keyword>
<feature type="transmembrane region" description="Helical" evidence="6">
    <location>
        <begin position="142"/>
        <end position="161"/>
    </location>
</feature>
<dbReference type="GeneID" id="78084438"/>
<dbReference type="Proteomes" id="UP000006034">
    <property type="component" value="Unassembled WGS sequence"/>
</dbReference>
<dbReference type="GO" id="GO:0005886">
    <property type="term" value="C:plasma membrane"/>
    <property type="evidence" value="ECO:0007669"/>
    <property type="project" value="UniProtKB-SubCell"/>
</dbReference>
<evidence type="ECO:0000313" key="7">
    <source>
        <dbReference type="EMBL" id="EFV42966.2"/>
    </source>
</evidence>
<dbReference type="HOGENOM" id="CLU_007946_15_13_7"/>
<dbReference type="PANTHER" id="PTHR42770:SF7">
    <property type="entry name" value="MEMBRANE PROTEIN"/>
    <property type="match status" value="1"/>
</dbReference>
<evidence type="ECO:0008006" key="9">
    <source>
        <dbReference type="Google" id="ProtNLM"/>
    </source>
</evidence>
<dbReference type="EMBL" id="ADCP02000001">
    <property type="protein sequence ID" value="EFV42966.2"/>
    <property type="molecule type" value="Genomic_DNA"/>
</dbReference>
<dbReference type="PIRSF" id="PIRSF006060">
    <property type="entry name" value="AA_transporter"/>
    <property type="match status" value="1"/>
</dbReference>
<dbReference type="eggNOG" id="COG0531">
    <property type="taxonomic scope" value="Bacteria"/>
</dbReference>
<feature type="transmembrane region" description="Helical" evidence="6">
    <location>
        <begin position="21"/>
        <end position="42"/>
    </location>
</feature>
<comment type="subcellular location">
    <subcellularLocation>
        <location evidence="1">Cell membrane</location>
        <topology evidence="1">Multi-pass membrane protein</topology>
    </subcellularLocation>
</comment>
<evidence type="ECO:0000256" key="5">
    <source>
        <dbReference type="ARBA" id="ARBA00023136"/>
    </source>
</evidence>
<gene>
    <name evidence="7" type="ORF">HMPREF0179_03175</name>
</gene>
<keyword evidence="5 6" id="KW-0472">Membrane</keyword>
<feature type="transmembrane region" description="Helical" evidence="6">
    <location>
        <begin position="251"/>
        <end position="276"/>
    </location>
</feature>
<feature type="transmembrane region" description="Helical" evidence="6">
    <location>
        <begin position="173"/>
        <end position="192"/>
    </location>
</feature>
<feature type="transmembrane region" description="Helical" evidence="6">
    <location>
        <begin position="212"/>
        <end position="231"/>
    </location>
</feature>
<keyword evidence="4 6" id="KW-1133">Transmembrane helix</keyword>
<organism evidence="7 8">
    <name type="scientific">Bilophila wadsworthia (strain 3_1_6)</name>
    <dbReference type="NCBI Taxonomy" id="563192"/>
    <lineage>
        <taxon>Bacteria</taxon>
        <taxon>Pseudomonadati</taxon>
        <taxon>Thermodesulfobacteriota</taxon>
        <taxon>Desulfovibrionia</taxon>
        <taxon>Desulfovibrionales</taxon>
        <taxon>Desulfovibrionaceae</taxon>
        <taxon>Bilophila</taxon>
    </lineage>
</organism>
<feature type="transmembrane region" description="Helical" evidence="6">
    <location>
        <begin position="436"/>
        <end position="457"/>
    </location>
</feature>
<proteinExistence type="predicted"/>
<accession>E5YAF4</accession>
<feature type="transmembrane region" description="Helical" evidence="6">
    <location>
        <begin position="96"/>
        <end position="122"/>
    </location>
</feature>
<keyword evidence="8" id="KW-1185">Reference proteome</keyword>
<reference evidence="7 8" key="2">
    <citation type="submission" date="2013-04" db="EMBL/GenBank/DDBJ databases">
        <title>The Genome Sequence of Bilophila wadsworthia 3_1_6.</title>
        <authorList>
            <consortium name="The Broad Institute Genomics Platform"/>
            <person name="Earl A."/>
            <person name="Ward D."/>
            <person name="Feldgarden M."/>
            <person name="Gevers D."/>
            <person name="Sibley C."/>
            <person name="Strauss J."/>
            <person name="Allen-Vercoe E."/>
            <person name="Walker B."/>
            <person name="Young S."/>
            <person name="Zeng Q."/>
            <person name="Gargeya S."/>
            <person name="Fitzgerald M."/>
            <person name="Haas B."/>
            <person name="Abouelleil A."/>
            <person name="Allen A.W."/>
            <person name="Alvarado L."/>
            <person name="Arachchi H.M."/>
            <person name="Berlin A.M."/>
            <person name="Chapman S.B."/>
            <person name="Gainer-Dewar J."/>
            <person name="Goldberg J."/>
            <person name="Griggs A."/>
            <person name="Gujja S."/>
            <person name="Hansen M."/>
            <person name="Howarth C."/>
            <person name="Imamovic A."/>
            <person name="Ireland A."/>
            <person name="Larimer J."/>
            <person name="McCowan C."/>
            <person name="Murphy C."/>
            <person name="Pearson M."/>
            <person name="Poon T.W."/>
            <person name="Priest M."/>
            <person name="Roberts A."/>
            <person name="Saif S."/>
            <person name="Shea T."/>
            <person name="Sisk P."/>
            <person name="Sykes S."/>
            <person name="Wortman J."/>
            <person name="Nusbaum C."/>
            <person name="Birren B."/>
        </authorList>
    </citation>
    <scope>NUCLEOTIDE SEQUENCE [LARGE SCALE GENOMIC DNA]</scope>
    <source>
        <strain evidence="7 8">3_1_6</strain>
    </source>
</reference>
<protein>
    <recommendedName>
        <fullName evidence="9">APA family basic amino acid/polyamine antiporter</fullName>
    </recommendedName>
</protein>
<evidence type="ECO:0000313" key="8">
    <source>
        <dbReference type="Proteomes" id="UP000006034"/>
    </source>
</evidence>
<dbReference type="RefSeq" id="WP_016360459.1">
    <property type="nucleotide sequence ID" value="NZ_KE150238.1"/>
</dbReference>
<reference evidence="7 8" key="1">
    <citation type="submission" date="2010-10" db="EMBL/GenBank/DDBJ databases">
        <authorList>
            <consortium name="The Broad Institute Genome Sequencing Platform"/>
            <person name="Ward D."/>
            <person name="Earl A."/>
            <person name="Feldgarden M."/>
            <person name="Young S.K."/>
            <person name="Gargeya S."/>
            <person name="Zeng Q."/>
            <person name="Alvarado L."/>
            <person name="Berlin A."/>
            <person name="Bochicchio J."/>
            <person name="Chapman S.B."/>
            <person name="Chen Z."/>
            <person name="Freedman E."/>
            <person name="Gellesch M."/>
            <person name="Goldberg J."/>
            <person name="Griggs A."/>
            <person name="Gujja S."/>
            <person name="Heilman E."/>
            <person name="Heiman D."/>
            <person name="Howarth C."/>
            <person name="Mehta T."/>
            <person name="Neiman D."/>
            <person name="Pearson M."/>
            <person name="Roberts A."/>
            <person name="Saif S."/>
            <person name="Shea T."/>
            <person name="Shenoy N."/>
            <person name="Sisk P."/>
            <person name="Stolte C."/>
            <person name="Sykes S."/>
            <person name="White J."/>
            <person name="Yandava C."/>
            <person name="Allen-Vercoe E."/>
            <person name="Sibley C."/>
            <person name="Ambrose C.E."/>
            <person name="Strauss J."/>
            <person name="Daigneault M."/>
            <person name="Haas B."/>
            <person name="Nusbaum C."/>
            <person name="Birren B."/>
        </authorList>
    </citation>
    <scope>NUCLEOTIDE SEQUENCE [LARGE SCALE GENOMIC DNA]</scope>
    <source>
        <strain evidence="7 8">3_1_6</strain>
    </source>
</reference>
<dbReference type="InterPro" id="IPR002293">
    <property type="entry name" value="AA/rel_permease1"/>
</dbReference>
<dbReference type="Gene3D" id="1.20.1740.10">
    <property type="entry name" value="Amino acid/polyamine transporter I"/>
    <property type="match status" value="1"/>
</dbReference>
<feature type="transmembrane region" description="Helical" evidence="6">
    <location>
        <begin position="409"/>
        <end position="430"/>
    </location>
</feature>
<dbReference type="OrthoDB" id="138827at2"/>
<feature type="transmembrane region" description="Helical" evidence="6">
    <location>
        <begin position="296"/>
        <end position="328"/>
    </location>
</feature>
<dbReference type="AlphaFoldDB" id="E5YAF4"/>
<dbReference type="STRING" id="563192.HMPREF0179_03175"/>
<evidence type="ECO:0000256" key="6">
    <source>
        <dbReference type="SAM" id="Phobius"/>
    </source>
</evidence>
<comment type="caution">
    <text evidence="7">The sequence shown here is derived from an EMBL/GenBank/DDBJ whole genome shotgun (WGS) entry which is preliminary data.</text>
</comment>
<feature type="transmembrane region" description="Helical" evidence="6">
    <location>
        <begin position="374"/>
        <end position="397"/>
    </location>
</feature>
<evidence type="ECO:0000256" key="3">
    <source>
        <dbReference type="ARBA" id="ARBA00022692"/>
    </source>
</evidence>
<feature type="transmembrane region" description="Helical" evidence="6">
    <location>
        <begin position="48"/>
        <end position="75"/>
    </location>
</feature>